<gene>
    <name evidence="3" type="ORF">BSAL_60000</name>
</gene>
<organism evidence="3 4">
    <name type="scientific">Bodo saltans</name>
    <name type="common">Flagellated protozoan</name>
    <dbReference type="NCBI Taxonomy" id="75058"/>
    <lineage>
        <taxon>Eukaryota</taxon>
        <taxon>Discoba</taxon>
        <taxon>Euglenozoa</taxon>
        <taxon>Kinetoplastea</taxon>
        <taxon>Metakinetoplastina</taxon>
        <taxon>Eubodonida</taxon>
        <taxon>Bodonidae</taxon>
        <taxon>Bodo</taxon>
    </lineage>
</organism>
<evidence type="ECO:0000256" key="1">
    <source>
        <dbReference type="SAM" id="MobiDB-lite"/>
    </source>
</evidence>
<evidence type="ECO:0000256" key="2">
    <source>
        <dbReference type="SAM" id="Phobius"/>
    </source>
</evidence>
<protein>
    <submittedName>
        <fullName evidence="3">Membrane-associated protein, putative</fullName>
    </submittedName>
</protein>
<name>A0A0S4IQ38_BODSA</name>
<keyword evidence="2" id="KW-1133">Transmembrane helix</keyword>
<reference evidence="4" key="1">
    <citation type="submission" date="2015-09" db="EMBL/GenBank/DDBJ databases">
        <authorList>
            <consortium name="Pathogen Informatics"/>
        </authorList>
    </citation>
    <scope>NUCLEOTIDE SEQUENCE [LARGE SCALE GENOMIC DNA]</scope>
    <source>
        <strain evidence="4">Lake Konstanz</strain>
    </source>
</reference>
<proteinExistence type="predicted"/>
<keyword evidence="4" id="KW-1185">Reference proteome</keyword>
<dbReference type="EMBL" id="CYKH01000262">
    <property type="protein sequence ID" value="CUF19382.1"/>
    <property type="molecule type" value="Genomic_DNA"/>
</dbReference>
<dbReference type="VEuPathDB" id="TriTrypDB:BSAL_60000"/>
<dbReference type="Proteomes" id="UP000051952">
    <property type="component" value="Unassembled WGS sequence"/>
</dbReference>
<accession>A0A0S4IQ38</accession>
<feature type="region of interest" description="Disordered" evidence="1">
    <location>
        <begin position="541"/>
        <end position="564"/>
    </location>
</feature>
<keyword evidence="2" id="KW-0472">Membrane</keyword>
<evidence type="ECO:0000313" key="4">
    <source>
        <dbReference type="Proteomes" id="UP000051952"/>
    </source>
</evidence>
<dbReference type="InterPro" id="IPR029787">
    <property type="entry name" value="Nucleotide_cyclase"/>
</dbReference>
<dbReference type="SUPFAM" id="SSF55073">
    <property type="entry name" value="Nucleotide cyclase"/>
    <property type="match status" value="1"/>
</dbReference>
<sequence length="798" mass="87514">MINILFILCASQRSLGRHMIVRPPLKLVVSGLLALACFGAVIFAIIPALAYLQDDVVGLVVDAPAAAADSISCYLTGRFRMVRRFGNVLYKAAQHSDLLHQLQPWELLRWCAVMTVEENLSVSLYNNFDYGFLMSPYNTVFPRNARTFPGHVFVTNFSSPGDFVENGFFDYSPPFAPANISTPWSRANTSVKFSTQPYAQEILVPTAPSSTSANGSQQSLMKWVSLSPRVANQSASSQLLYGGPVQPPLDSSTHQQSQQYLAVRIRGEDLSKYFATVNVSKTGFAVLIDVASDCFVAGGVSDPTGRMLNGTVPQLVRVDELQDARITSLLRAQLKGSGAEMNGHRVMTTCTTPCSLVFWPHRNRLIDLSSYHASDSIGSFDAFLYDFTAISVVQISEESGGALDLRLIVAVPSRDIIGALIGHFRWSIIGPVGVVVVACCVLCIVVTHHLEHLTTIDKEMTRLVNIGFHLASSTAPTVKQQHHRDGIQPAAVVFARSIFEEFDGLYKAVRHLSRELHILRAFSYLCCAKGAFDATLASSSRSNRTVPSASSMEAHHGDDQPFEVQSPPMPYTITDRNLWTVPVTCVFAVAEKKSFDVRFSDLDTIHRRHATVLTVLQEASSLISGASVDHFFGDRFLVHFNALHRTPKQVSAAVRFVQRCCARLDALQREARIAAYQQQQVHNAADAFLFAHEPRPVTFGVASGLAVCGFMGPRAMRVFTVVSPCVVQAGVMCRLATTRDLPVLLMWRSVTAARQEQQSSASADNLPTESSVPVFRAIAKVFLPGESRTHQTTVFALL</sequence>
<feature type="transmembrane region" description="Helical" evidence="2">
    <location>
        <begin position="32"/>
        <end position="52"/>
    </location>
</feature>
<keyword evidence="2" id="KW-0812">Transmembrane</keyword>
<feature type="compositionally biased region" description="Polar residues" evidence="1">
    <location>
        <begin position="541"/>
        <end position="551"/>
    </location>
</feature>
<evidence type="ECO:0000313" key="3">
    <source>
        <dbReference type="EMBL" id="CUF19382.1"/>
    </source>
</evidence>
<dbReference type="AlphaFoldDB" id="A0A0S4IQ38"/>
<dbReference type="Gene3D" id="3.30.70.1230">
    <property type="entry name" value="Nucleotide cyclase"/>
    <property type="match status" value="1"/>
</dbReference>